<feature type="domain" description="Trafficking protein particle complex subunit 11" evidence="3">
    <location>
        <begin position="266"/>
        <end position="518"/>
    </location>
</feature>
<feature type="region of interest" description="Disordered" evidence="2">
    <location>
        <begin position="1344"/>
        <end position="1367"/>
    </location>
</feature>
<evidence type="ECO:0000313" key="5">
    <source>
        <dbReference type="WBParaSite" id="maker-uti_cns_0014830-snap-gene-0.3-mRNA-1"/>
    </source>
</evidence>
<feature type="compositionally biased region" description="Polar residues" evidence="2">
    <location>
        <begin position="1348"/>
        <end position="1367"/>
    </location>
</feature>
<feature type="coiled-coil region" evidence="1">
    <location>
        <begin position="1218"/>
        <end position="1266"/>
    </location>
</feature>
<accession>A0A1I8IPV1</accession>
<keyword evidence="4" id="KW-1185">Reference proteome</keyword>
<feature type="region of interest" description="Disordered" evidence="2">
    <location>
        <begin position="796"/>
        <end position="841"/>
    </location>
</feature>
<feature type="region of interest" description="Disordered" evidence="2">
    <location>
        <begin position="965"/>
        <end position="990"/>
    </location>
</feature>
<name>A0A1I8IPV1_9PLAT</name>
<keyword evidence="1" id="KW-0175">Coiled coil</keyword>
<dbReference type="Proteomes" id="UP000095280">
    <property type="component" value="Unplaced"/>
</dbReference>
<dbReference type="Pfam" id="PF11817">
    <property type="entry name" value="Foie-gras_1"/>
    <property type="match status" value="1"/>
</dbReference>
<dbReference type="PANTHER" id="PTHR14374">
    <property type="entry name" value="FOIE GRAS"/>
    <property type="match status" value="1"/>
</dbReference>
<sequence length="1367" mass="153999">LAMSWASYFPEQLTEKPVGLVALTGLDVERNPSHKAILDTFSQHRKPDRLPLRFVRNAVDHEYPKCKTKRTSYEWYIPKGILKCGWLRKHLVLVPSLVVVFFDLDWDDPQFREKQIECASRVRVVRECLAGRLTSVAVVLLQRKPALPLEEDLSAKERAPSLCSACDLNPNHLFVLVQTEHLYGYIIRLESAFFDLSQNYYHQEARRVKSHRDNLNKISHQLLFVRHQFKVAFYNELKQDQAAALKHYKECYTHILDLRLHEKHILETKVIAGFVNYKICKLLFQKNAMDAIKQFKAFTDYFKDRVGMMELAFEHYSWLSKQNELFGELFNEAVKLGLSAVQMQHPGIYFQEAARHAIMRKTHSQKLCRFVDLSDRPNPLADLNNLDFYGQRPWRQGNQSFDPPDYGKERDGIQALQNEELKVDLSAQIISLLGNAVRYFKKYKSPRTKQQLYVQMSEEHYNAKQYSECLSCLVAVLDDYRREGWWTILTCILQLCLRAAYAIAAPQPYVHACLELMNSRACLPELDRQRIQGGLVQLVATGAPPPPGQLPAADCADAQPAWVAAAAAASGEQREILVDMDKLKSFVKCRIAFTSKSYEANQPMCLHVYLLCDCVQDIEFSQLSVQFTNPAYNDLCNLSDSQQLTLRPNRPACIAFQLAAEPQDTGRELGVTSVSLVMSGPGLALRLRWKIDTAAAVAAAAAENPFHADATSASDSAGSATVAAGDWAELKHRPFTRVVPKAAQVSVNVTHESPALVNEFYPVTLALRNNEPTRIFNCRLSLALVSSAQQQLQGAARKISEAKGEQQQQQQQQQQQSSAQQDRGFHMTCDPMQSAKNPGDTPVDRLSDLDLGAIDIGATAARTFYCQIFQPGDKEISISVIYDTEVPVLGRSIVCSASLTDSFTVSCVAPFEIVSDVQSMSFVSTPSVSVRDPFVLSTTTRSQSPWALDIAGSQLRLSQHVRVAGDSAPAPADGETEAESGDPAEPKGSQLAGLTVKESECLTECWILAADTVRTQNFRLGAYVIRWRRQAAQMREQIQLPIVSTTVPLPAVNLYNLPLCVSLSLPPSGTVYQPVSLAYSLENRTAYPQEVQFSVDRSDCFMFSGMKTGRVLELHRRVLELHRRVLDLQGRVLELQGRVLELQGRVLELHRRVLELHRRVLDLQGRVLELQGRVLELQGRVLELQGRGRVLELQGRVLELQGRVLDLQGRVLELQGRVLDLQGRVLELQDRVLELEDRVLELHDRVLELQDRVLDLQVRVLELQDRVLELQGRVLELQGRVLELQDRVTFRILPQTAHRLEYCAYPMSTGLLELPRIAIRLDGTEVPVYTLLKDLPSHLFVAPPGKSTGATNEQLRQPNGSENLVEV</sequence>
<organism evidence="4 5">
    <name type="scientific">Macrostomum lignano</name>
    <dbReference type="NCBI Taxonomy" id="282301"/>
    <lineage>
        <taxon>Eukaryota</taxon>
        <taxon>Metazoa</taxon>
        <taxon>Spiralia</taxon>
        <taxon>Lophotrochozoa</taxon>
        <taxon>Platyhelminthes</taxon>
        <taxon>Rhabditophora</taxon>
        <taxon>Macrostomorpha</taxon>
        <taxon>Macrostomida</taxon>
        <taxon>Macrostomidae</taxon>
        <taxon>Macrostomum</taxon>
    </lineage>
</organism>
<feature type="compositionally biased region" description="Low complexity" evidence="2">
    <location>
        <begin position="806"/>
        <end position="821"/>
    </location>
</feature>
<dbReference type="PANTHER" id="PTHR14374:SF0">
    <property type="entry name" value="TRAFFICKING PROTEIN PARTICLE COMPLEX SUBUNIT 11"/>
    <property type="match status" value="1"/>
</dbReference>
<evidence type="ECO:0000313" key="4">
    <source>
        <dbReference type="Proteomes" id="UP000095280"/>
    </source>
</evidence>
<protein>
    <submittedName>
        <fullName evidence="5">Foie-gras_1 domain-containing protein</fullName>
    </submittedName>
</protein>
<proteinExistence type="predicted"/>
<evidence type="ECO:0000256" key="2">
    <source>
        <dbReference type="SAM" id="MobiDB-lite"/>
    </source>
</evidence>
<dbReference type="InterPro" id="IPR021773">
    <property type="entry name" value="TPC11"/>
</dbReference>
<evidence type="ECO:0000259" key="3">
    <source>
        <dbReference type="Pfam" id="PF11817"/>
    </source>
</evidence>
<dbReference type="WBParaSite" id="maker-uti_cns_0014830-snap-gene-0.3-mRNA-1">
    <property type="protein sequence ID" value="maker-uti_cns_0014830-snap-gene-0.3-mRNA-1"/>
    <property type="gene ID" value="maker-uti_cns_0014830-snap-gene-0.3"/>
</dbReference>
<dbReference type="Gene3D" id="1.20.5.340">
    <property type="match status" value="2"/>
</dbReference>
<evidence type="ECO:0000256" key="1">
    <source>
        <dbReference type="SAM" id="Coils"/>
    </source>
</evidence>
<reference evidence="5" key="1">
    <citation type="submission" date="2016-11" db="UniProtKB">
        <authorList>
            <consortium name="WormBaseParasite"/>
        </authorList>
    </citation>
    <scope>IDENTIFICATION</scope>
</reference>